<evidence type="ECO:0000313" key="9">
    <source>
        <dbReference type="Proteomes" id="UP000037043"/>
    </source>
</evidence>
<dbReference type="Pfam" id="PF00860">
    <property type="entry name" value="Xan_ur_permease"/>
    <property type="match status" value="1"/>
</dbReference>
<dbReference type="EMBL" id="LHUR01000027">
    <property type="protein sequence ID" value="KOA19243.1"/>
    <property type="molecule type" value="Genomic_DNA"/>
</dbReference>
<feature type="transmembrane region" description="Helical" evidence="7">
    <location>
        <begin position="35"/>
        <end position="56"/>
    </location>
</feature>
<feature type="transmembrane region" description="Helical" evidence="7">
    <location>
        <begin position="108"/>
        <end position="128"/>
    </location>
</feature>
<evidence type="ECO:0000256" key="2">
    <source>
        <dbReference type="ARBA" id="ARBA00008821"/>
    </source>
</evidence>
<protein>
    <submittedName>
        <fullName evidence="8">Uracil permease</fullName>
    </submittedName>
</protein>
<keyword evidence="6 7" id="KW-0472">Membrane</keyword>
<feature type="transmembrane region" description="Helical" evidence="7">
    <location>
        <begin position="85"/>
        <end position="102"/>
    </location>
</feature>
<proteinExistence type="inferred from homology"/>
<gene>
    <name evidence="8" type="primary">uraA</name>
    <name evidence="8" type="ORF">CLHOM_23490</name>
</gene>
<keyword evidence="3" id="KW-0813">Transport</keyword>
<dbReference type="GO" id="GO:0042907">
    <property type="term" value="F:xanthine transmembrane transporter activity"/>
    <property type="evidence" value="ECO:0007669"/>
    <property type="project" value="TreeGrafter"/>
</dbReference>
<keyword evidence="4 7" id="KW-0812">Transmembrane</keyword>
<dbReference type="PANTHER" id="PTHR42810">
    <property type="entry name" value="PURINE PERMEASE C1399.01C-RELATED"/>
    <property type="match status" value="1"/>
</dbReference>
<feature type="transmembrane region" description="Helical" evidence="7">
    <location>
        <begin position="205"/>
        <end position="227"/>
    </location>
</feature>
<dbReference type="NCBIfam" id="NF007995">
    <property type="entry name" value="PRK10720.1"/>
    <property type="match status" value="1"/>
</dbReference>
<dbReference type="STRING" id="36844.SAMN04488501_106106"/>
<accession>A0A0L6Z8Z2</accession>
<comment type="similarity">
    <text evidence="2">Belongs to the nucleobase:cation symporter-2 (NCS2) (TC 2.A.40) family.</text>
</comment>
<comment type="subcellular location">
    <subcellularLocation>
        <location evidence="1">Membrane</location>
        <topology evidence="1">Multi-pass membrane protein</topology>
    </subcellularLocation>
</comment>
<evidence type="ECO:0000313" key="8">
    <source>
        <dbReference type="EMBL" id="KOA19243.1"/>
    </source>
</evidence>
<evidence type="ECO:0000256" key="5">
    <source>
        <dbReference type="ARBA" id="ARBA00022989"/>
    </source>
</evidence>
<dbReference type="NCBIfam" id="TIGR00801">
    <property type="entry name" value="ncs2"/>
    <property type="match status" value="1"/>
</dbReference>
<organism evidence="8 9">
    <name type="scientific">Clostridium homopropionicum DSM 5847</name>
    <dbReference type="NCBI Taxonomy" id="1121318"/>
    <lineage>
        <taxon>Bacteria</taxon>
        <taxon>Bacillati</taxon>
        <taxon>Bacillota</taxon>
        <taxon>Clostridia</taxon>
        <taxon>Eubacteriales</taxon>
        <taxon>Clostridiaceae</taxon>
        <taxon>Clostridium</taxon>
    </lineage>
</organism>
<evidence type="ECO:0000256" key="4">
    <source>
        <dbReference type="ARBA" id="ARBA00022692"/>
    </source>
</evidence>
<dbReference type="AlphaFoldDB" id="A0A0L6Z8Z2"/>
<keyword evidence="5 7" id="KW-1133">Transmembrane helix</keyword>
<feature type="transmembrane region" description="Helical" evidence="7">
    <location>
        <begin position="388"/>
        <end position="408"/>
    </location>
</feature>
<feature type="transmembrane region" description="Helical" evidence="7">
    <location>
        <begin position="355"/>
        <end position="376"/>
    </location>
</feature>
<name>A0A0L6Z8Z2_9CLOT</name>
<dbReference type="PANTHER" id="PTHR42810:SF2">
    <property type="entry name" value="PURINE PERMEASE C1399.01C-RELATED"/>
    <property type="match status" value="1"/>
</dbReference>
<evidence type="ECO:0000256" key="1">
    <source>
        <dbReference type="ARBA" id="ARBA00004141"/>
    </source>
</evidence>
<dbReference type="GO" id="GO:0005886">
    <property type="term" value="C:plasma membrane"/>
    <property type="evidence" value="ECO:0007669"/>
    <property type="project" value="UniProtKB-ARBA"/>
</dbReference>
<feature type="transmembrane region" description="Helical" evidence="7">
    <location>
        <begin position="247"/>
        <end position="270"/>
    </location>
</feature>
<evidence type="ECO:0000256" key="3">
    <source>
        <dbReference type="ARBA" id="ARBA00022448"/>
    </source>
</evidence>
<dbReference type="PROSITE" id="PS01116">
    <property type="entry name" value="XANTH_URACIL_PERMASE"/>
    <property type="match status" value="1"/>
</dbReference>
<keyword evidence="9" id="KW-1185">Reference proteome</keyword>
<dbReference type="PATRIC" id="fig|1121318.3.peg.2363"/>
<feature type="transmembrane region" description="Helical" evidence="7">
    <location>
        <begin position="326"/>
        <end position="349"/>
    </location>
</feature>
<sequence length="441" mass="46465">MLPQKQKGDKIMLSNNVQSETTTVDAQEKLSLQKAIPLSLQHLFAMFGASVLVPILFKIDPAIVLFFNGIGTLLYAFLTKRKIPAFLGSSFAFLSPAFFLMGKGYDFSYIQGGFVVSGLIFSAVALIVKFTGIGWINKLFPPASMGAIVAIIGLELASTAADMAGFPVGGANTQTLNPTWVTVSMVTLITVILASVILRGFLKVIPILIGVIVGYITAWAVGLVNFSGVSQASIIAMPHLQLAKFDLNAIIIILPATFVVIAEHIGHLVVTGSIMGKDLTKDPGLHRSLLGDGLSTTLSGMFGAVPTTTYGENIGVMAITKVYSTYVVMGAGALSIVLGFSGKLAAVISSIPTPVIGGISLLLFGTIATSGLRTFIEGDVDFSKSRNLILTSTILIIGLSGIKVQVGVIELKGMALATIVGIILNLVFIILDKLNLMNEKE</sequence>
<dbReference type="NCBIfam" id="NF037981">
    <property type="entry name" value="NCS2_1"/>
    <property type="match status" value="1"/>
</dbReference>
<evidence type="ECO:0000256" key="6">
    <source>
        <dbReference type="ARBA" id="ARBA00023136"/>
    </source>
</evidence>
<feature type="transmembrane region" description="Helical" evidence="7">
    <location>
        <begin position="180"/>
        <end position="198"/>
    </location>
</feature>
<dbReference type="Proteomes" id="UP000037043">
    <property type="component" value="Unassembled WGS sequence"/>
</dbReference>
<dbReference type="InterPro" id="IPR006043">
    <property type="entry name" value="NCS2"/>
</dbReference>
<feature type="transmembrane region" description="Helical" evidence="7">
    <location>
        <begin position="140"/>
        <end position="160"/>
    </location>
</feature>
<comment type="caution">
    <text evidence="8">The sequence shown here is derived from an EMBL/GenBank/DDBJ whole genome shotgun (WGS) entry which is preliminary data.</text>
</comment>
<feature type="transmembrane region" description="Helical" evidence="7">
    <location>
        <begin position="62"/>
        <end position="78"/>
    </location>
</feature>
<reference evidence="9" key="1">
    <citation type="submission" date="2015-08" db="EMBL/GenBank/DDBJ databases">
        <title>Genome sequence of the strict anaerobe Clostridium homopropionicum LuHBu1 (DSM 5847T).</title>
        <authorList>
            <person name="Poehlein A."/>
            <person name="Beck M."/>
            <person name="Schiel-Bengelsdorf B."/>
            <person name="Bengelsdorf F.R."/>
            <person name="Daniel R."/>
            <person name="Duerre P."/>
        </authorList>
    </citation>
    <scope>NUCLEOTIDE SEQUENCE [LARGE SCALE GENOMIC DNA]</scope>
    <source>
        <strain evidence="9">DSM 5847</strain>
    </source>
</reference>
<dbReference type="InterPro" id="IPR006042">
    <property type="entry name" value="Xan_ur_permease"/>
</dbReference>
<evidence type="ECO:0000256" key="7">
    <source>
        <dbReference type="SAM" id="Phobius"/>
    </source>
</evidence>
<feature type="transmembrane region" description="Helical" evidence="7">
    <location>
        <begin position="414"/>
        <end position="431"/>
    </location>
</feature>